<feature type="transmembrane region" description="Helical" evidence="9">
    <location>
        <begin position="206"/>
        <end position="224"/>
    </location>
</feature>
<feature type="transmembrane region" description="Helical" evidence="9">
    <location>
        <begin position="301"/>
        <end position="319"/>
    </location>
</feature>
<feature type="transmembrane region" description="Helical" evidence="9">
    <location>
        <begin position="465"/>
        <end position="487"/>
    </location>
</feature>
<dbReference type="OrthoDB" id="2190844at2759"/>
<proteinExistence type="inferred from homology"/>
<dbReference type="Proteomes" id="UP001217963">
    <property type="component" value="Chromosome X"/>
</dbReference>
<dbReference type="GO" id="GO:0005524">
    <property type="term" value="F:ATP binding"/>
    <property type="evidence" value="ECO:0007669"/>
    <property type="project" value="UniProtKB-KW"/>
</dbReference>
<evidence type="ECO:0000256" key="1">
    <source>
        <dbReference type="ARBA" id="ARBA00004141"/>
    </source>
</evidence>
<dbReference type="Proteomes" id="UP001059546">
    <property type="component" value="Chromosome X"/>
</dbReference>
<dbReference type="GO" id="GO:0016020">
    <property type="term" value="C:membrane"/>
    <property type="evidence" value="ECO:0007669"/>
    <property type="project" value="UniProtKB-SubCell"/>
</dbReference>
<dbReference type="EMBL" id="CP075156">
    <property type="protein sequence ID" value="UTX44123.1"/>
    <property type="molecule type" value="Genomic_DNA"/>
</dbReference>
<comment type="similarity">
    <text evidence="2 9">Belongs to the ADP/ATP translocase tlc family.</text>
</comment>
<keyword evidence="6 9" id="KW-0067">ATP-binding</keyword>
<feature type="transmembrane region" description="Helical" evidence="9">
    <location>
        <begin position="77"/>
        <end position="97"/>
    </location>
</feature>
<feature type="transmembrane region" description="Helical" evidence="9">
    <location>
        <begin position="43"/>
        <end position="65"/>
    </location>
</feature>
<organism evidence="10 12">
    <name type="scientific">Encephalitozoon hellem</name>
    <name type="common">Microsporidian parasite</name>
    <dbReference type="NCBI Taxonomy" id="27973"/>
    <lineage>
        <taxon>Eukaryota</taxon>
        <taxon>Fungi</taxon>
        <taxon>Fungi incertae sedis</taxon>
        <taxon>Microsporidia</taxon>
        <taxon>Unikaryonidae</taxon>
        <taxon>Encephalitozoon</taxon>
    </lineage>
</organism>
<keyword evidence="5 9" id="KW-0547">Nucleotide-binding</keyword>
<gene>
    <name evidence="10" type="ORF">GPU96_10g19120</name>
    <name evidence="11" type="ORF">PFJ87_10g00590</name>
</gene>
<evidence type="ECO:0000256" key="5">
    <source>
        <dbReference type="ARBA" id="ARBA00022741"/>
    </source>
</evidence>
<feature type="transmembrane region" description="Helical" evidence="9">
    <location>
        <begin position="244"/>
        <end position="265"/>
    </location>
</feature>
<accession>A0A9Q9F923</accession>
<evidence type="ECO:0000313" key="12">
    <source>
        <dbReference type="Proteomes" id="UP001059546"/>
    </source>
</evidence>
<evidence type="ECO:0000256" key="4">
    <source>
        <dbReference type="ARBA" id="ARBA00022692"/>
    </source>
</evidence>
<name>A0A9Q9F923_ENCHE</name>
<dbReference type="PANTHER" id="PTHR31187">
    <property type="match status" value="1"/>
</dbReference>
<keyword evidence="7 9" id="KW-1133">Transmembrane helix</keyword>
<dbReference type="InterPro" id="IPR004667">
    <property type="entry name" value="ADP_ATP_car_bac_type"/>
</dbReference>
<reference evidence="10" key="1">
    <citation type="submission" date="2021-05" db="EMBL/GenBank/DDBJ databases">
        <title>Encephalitozoon hellem ATCC 50604 Complete Genome.</title>
        <authorList>
            <person name="Mascarenhas dos Santos A.C."/>
            <person name="Julian A.T."/>
            <person name="Pombert J.-F."/>
        </authorList>
    </citation>
    <scope>NUCLEOTIDE SEQUENCE</scope>
    <source>
        <strain evidence="10">ATCC 50604</strain>
    </source>
</reference>
<evidence type="ECO:0000256" key="7">
    <source>
        <dbReference type="ARBA" id="ARBA00022989"/>
    </source>
</evidence>
<sequence>MSENERIDETDRRDSTLKNGGRTAYVHTRIIKKLKSINSDTKFTLLFGMLYGLLSYIDAFLYILGDMVMMNSQIPSSILFIKSVLVLPVTFFFIVIVQKGLKFLSQPRMLEVILIILSMFFLFFGFVIWPYRGRLQPDFFWSRDIFSDGKMKARHMDFFFPIFLVFSEWSSTILYLVAELWGSLIISFMFFSRAIHQCTEAQVKKFLPTVSLISGIVMLSSGLLTKSLNSYRDGLPYHLKERLFSYVFVATSMLTVVTAMTSFFIDKVTTKEDSDYEGKKVQNARKMGFVKSLGIMKRSRFLMAMTETVVASSVCSNIFEATYRGGIILGAAQASSPRSSYMNKLNAMAQIITSVFLLVMFFRPATHLIERRGWISVAIVAPAVAIIALLLFFPMVFFNNIAEDDQVLPREGYMGSFVLENYAGMFLTTVIRISKYCFFDVAKEAASIRVSPIHRHSFRGIHDGLGINIGKTIGSVYCTLITVVFDVRDVRNMVSISTVFVGVFCIIWIRSVFYISRKYRESIERNDFINVELAECRDNQ</sequence>
<keyword evidence="8 9" id="KW-0472">Membrane</keyword>
<evidence type="ECO:0000256" key="3">
    <source>
        <dbReference type="ARBA" id="ARBA00022448"/>
    </source>
</evidence>
<dbReference type="PANTHER" id="PTHR31187:SF1">
    <property type="entry name" value="ADP,ATP CARRIER PROTEIN 1"/>
    <property type="match status" value="1"/>
</dbReference>
<evidence type="ECO:0000313" key="13">
    <source>
        <dbReference type="Proteomes" id="UP001217963"/>
    </source>
</evidence>
<evidence type="ECO:0000256" key="9">
    <source>
        <dbReference type="RuleBase" id="RU363121"/>
    </source>
</evidence>
<evidence type="ECO:0000313" key="10">
    <source>
        <dbReference type="EMBL" id="UTX44123.1"/>
    </source>
</evidence>
<feature type="transmembrane region" description="Helical" evidence="9">
    <location>
        <begin position="345"/>
        <end position="362"/>
    </location>
</feature>
<keyword evidence="3 9" id="KW-0813">Transport</keyword>
<dbReference type="Pfam" id="PF03219">
    <property type="entry name" value="TLC"/>
    <property type="match status" value="1"/>
</dbReference>
<keyword evidence="4 9" id="KW-0812">Transmembrane</keyword>
<protein>
    <recommendedName>
        <fullName evidence="9">ADP,ATP carrier protein</fullName>
    </recommendedName>
</protein>
<feature type="transmembrane region" description="Helical" evidence="9">
    <location>
        <begin position="374"/>
        <end position="393"/>
    </location>
</feature>
<dbReference type="GO" id="GO:0005471">
    <property type="term" value="F:ATP:ADP antiporter activity"/>
    <property type="evidence" value="ECO:0007669"/>
    <property type="project" value="InterPro"/>
</dbReference>
<feature type="transmembrane region" description="Helical" evidence="9">
    <location>
        <begin position="413"/>
        <end position="433"/>
    </location>
</feature>
<dbReference type="EMBL" id="CP119071">
    <property type="protein sequence ID" value="WEL39612.1"/>
    <property type="molecule type" value="Genomic_DNA"/>
</dbReference>
<evidence type="ECO:0000256" key="2">
    <source>
        <dbReference type="ARBA" id="ARBA00007127"/>
    </source>
</evidence>
<evidence type="ECO:0000313" key="11">
    <source>
        <dbReference type="EMBL" id="WEL39612.1"/>
    </source>
</evidence>
<evidence type="ECO:0000256" key="8">
    <source>
        <dbReference type="ARBA" id="ARBA00023136"/>
    </source>
</evidence>
<feature type="transmembrane region" description="Helical" evidence="9">
    <location>
        <begin position="109"/>
        <end position="131"/>
    </location>
</feature>
<reference evidence="11 13" key="2">
    <citation type="submission" date="2023-02" db="EMBL/GenBank/DDBJ databases">
        <title>Encephalitozoon hellem ATCC 50451 complete genome.</title>
        <authorList>
            <person name="Mascarenhas dos Santos A.C."/>
            <person name="Julian A.T."/>
            <person name="Pombert J.-F."/>
        </authorList>
    </citation>
    <scope>NUCLEOTIDE SEQUENCE [LARGE SCALE GENOMIC DNA]</scope>
    <source>
        <strain evidence="11 13">ATCC 50451</strain>
    </source>
</reference>
<dbReference type="AlphaFoldDB" id="A0A9Q9F923"/>
<keyword evidence="13" id="KW-1185">Reference proteome</keyword>
<feature type="transmembrane region" description="Helical" evidence="9">
    <location>
        <begin position="493"/>
        <end position="515"/>
    </location>
</feature>
<feature type="transmembrane region" description="Helical" evidence="9">
    <location>
        <begin position="173"/>
        <end position="194"/>
    </location>
</feature>
<comment type="subcellular location">
    <subcellularLocation>
        <location evidence="1 9">Membrane</location>
        <topology evidence="1 9">Multi-pass membrane protein</topology>
    </subcellularLocation>
</comment>
<evidence type="ECO:0000256" key="6">
    <source>
        <dbReference type="ARBA" id="ARBA00022840"/>
    </source>
</evidence>